<dbReference type="PRINTS" id="PR00719">
    <property type="entry name" value="LMWPTPASE"/>
</dbReference>
<dbReference type="SUPFAM" id="SSF52788">
    <property type="entry name" value="Phosphotyrosine protein phosphatases I"/>
    <property type="match status" value="1"/>
</dbReference>
<sequence length="118" mass="13464">MNYKICFVCTGNACRSPFAECVTKKLLADAGIEDIEVFSLGTLDWGENPRDAAMVDVAKELDYELSGTTMVMTREKLMAADAIIVFDERHRDAITRVLDYSHWNRIVLFNKIAWDARR</sequence>
<name>A0ABV1FU27_9BACT</name>
<dbReference type="EMBL" id="JBBNFP010000120">
    <property type="protein sequence ID" value="MEQ2487897.1"/>
    <property type="molecule type" value="Genomic_DNA"/>
</dbReference>
<dbReference type="Proteomes" id="UP001487296">
    <property type="component" value="Unassembled WGS sequence"/>
</dbReference>
<keyword evidence="4" id="KW-0904">Protein phosphatase</keyword>
<proteinExistence type="inferred from homology"/>
<dbReference type="SMART" id="SM00226">
    <property type="entry name" value="LMWPc"/>
    <property type="match status" value="1"/>
</dbReference>
<dbReference type="RefSeq" id="WP_215760987.1">
    <property type="nucleotide sequence ID" value="NZ_JAHKBE010000124.1"/>
</dbReference>
<protein>
    <recommendedName>
        <fullName evidence="2">protein-tyrosine-phosphatase</fullName>
        <ecNumber evidence="2">3.1.3.48</ecNumber>
    </recommendedName>
</protein>
<comment type="caution">
    <text evidence="6">The sequence shown here is derived from an EMBL/GenBank/DDBJ whole genome shotgun (WGS) entry which is preliminary data.</text>
</comment>
<dbReference type="PANTHER" id="PTHR11717">
    <property type="entry name" value="LOW MOLECULAR WEIGHT PROTEIN TYROSINE PHOSPHATASE"/>
    <property type="match status" value="1"/>
</dbReference>
<dbReference type="Pfam" id="PF01451">
    <property type="entry name" value="LMWPc"/>
    <property type="match status" value="1"/>
</dbReference>
<evidence type="ECO:0000256" key="2">
    <source>
        <dbReference type="ARBA" id="ARBA00013064"/>
    </source>
</evidence>
<reference evidence="6 7" key="1">
    <citation type="submission" date="2024-04" db="EMBL/GenBank/DDBJ databases">
        <title>Human intestinal bacterial collection.</title>
        <authorList>
            <person name="Pauvert C."/>
            <person name="Hitch T.C.A."/>
            <person name="Clavel T."/>
        </authorList>
    </citation>
    <scope>NUCLEOTIDE SEQUENCE [LARGE SCALE GENOMIC DNA]</scope>
    <source>
        <strain evidence="6 7">CLA-AA-H145</strain>
    </source>
</reference>
<evidence type="ECO:0000256" key="3">
    <source>
        <dbReference type="ARBA" id="ARBA00022801"/>
    </source>
</evidence>
<dbReference type="Gene3D" id="3.40.50.2300">
    <property type="match status" value="1"/>
</dbReference>
<gene>
    <name evidence="6" type="ORF">AAAT34_12725</name>
</gene>
<evidence type="ECO:0000256" key="4">
    <source>
        <dbReference type="ARBA" id="ARBA00022912"/>
    </source>
</evidence>
<comment type="similarity">
    <text evidence="1">Belongs to the low molecular weight phosphotyrosine protein phosphatase family.</text>
</comment>
<dbReference type="InterPro" id="IPR017867">
    <property type="entry name" value="Tyr_phospatase_low_mol_wt"/>
</dbReference>
<dbReference type="InterPro" id="IPR036196">
    <property type="entry name" value="Ptyr_pPase_sf"/>
</dbReference>
<evidence type="ECO:0000313" key="7">
    <source>
        <dbReference type="Proteomes" id="UP001487296"/>
    </source>
</evidence>
<accession>A0ABV1FU27</accession>
<dbReference type="PANTHER" id="PTHR11717:SF7">
    <property type="entry name" value="LOW MOLECULAR WEIGHT PHOSPHOTYROSINE PROTEIN PHOSPHATASE"/>
    <property type="match status" value="1"/>
</dbReference>
<organism evidence="6 7">
    <name type="scientific">Hallella faecis</name>
    <dbReference type="NCBI Taxonomy" id="2841596"/>
    <lineage>
        <taxon>Bacteria</taxon>
        <taxon>Pseudomonadati</taxon>
        <taxon>Bacteroidota</taxon>
        <taxon>Bacteroidia</taxon>
        <taxon>Bacteroidales</taxon>
        <taxon>Prevotellaceae</taxon>
        <taxon>Hallella</taxon>
    </lineage>
</organism>
<evidence type="ECO:0000259" key="5">
    <source>
        <dbReference type="SMART" id="SM00226"/>
    </source>
</evidence>
<feature type="domain" description="Phosphotyrosine protein phosphatase I" evidence="5">
    <location>
        <begin position="3"/>
        <end position="117"/>
    </location>
</feature>
<dbReference type="EC" id="3.1.3.48" evidence="2"/>
<dbReference type="InterPro" id="IPR023485">
    <property type="entry name" value="Ptyr_pPase"/>
</dbReference>
<keyword evidence="7" id="KW-1185">Reference proteome</keyword>
<keyword evidence="3" id="KW-0378">Hydrolase</keyword>
<dbReference type="InterPro" id="IPR050438">
    <property type="entry name" value="LMW_PTPase"/>
</dbReference>
<evidence type="ECO:0000256" key="1">
    <source>
        <dbReference type="ARBA" id="ARBA00011063"/>
    </source>
</evidence>
<evidence type="ECO:0000313" key="6">
    <source>
        <dbReference type="EMBL" id="MEQ2487897.1"/>
    </source>
</evidence>